<evidence type="ECO:0000313" key="5">
    <source>
        <dbReference type="EMBL" id="PZM14347.1"/>
    </source>
</evidence>
<accession>A0A2W4CNE4</accession>
<gene>
    <name evidence="5" type="ORF">CPY51_11205</name>
</gene>
<dbReference type="InterPro" id="IPR052028">
    <property type="entry name" value="HipA_Ser/Thr_kinase"/>
</dbReference>
<proteinExistence type="inferred from homology"/>
<dbReference type="PANTHER" id="PTHR37419:SF1">
    <property type="entry name" value="SERINE_THREONINE-PROTEIN KINASE TOXIN HIPA"/>
    <property type="match status" value="1"/>
</dbReference>
<dbReference type="PANTHER" id="PTHR37419">
    <property type="entry name" value="SERINE/THREONINE-PROTEIN KINASE TOXIN HIPA"/>
    <property type="match status" value="1"/>
</dbReference>
<sequence>MALHLVGDNIDKMRAHRQAEAGKLVHLMRGIYVDANNDIDQTIRTHAVRIAKYLYPNAYLSAASAVLLGPMRDGRLFLTGRRVQRQRIRTLEIIQNKAPDRPSVAQAAVGDDMGEFRVDVSSLRQRFLEAFRIRSEHAASFDEAMKEGIAARLIEEYGNPDNAADAVFKLARDNDWLAEGGAAERFLKRQPAAAVAVPNQAALELIVAWHRAPIGKLVHDGFEWRWTASNPDGPPLVRQTTPGRLPPFIESLLPEGWLNRVLNSPDERAELRTGKRYMSNITIVERLSELAALPADILLTRLNSFTADHLFTGVYAGPGRGDIQGPFEQNLAKIFASGATPRLSGVQIKAPMFLDADGTLMPSTNKPFTHILKPAGTSGFEALPAIEWQSMELGRAAGFIVPAIALVAMPDGMPHALAVERFDIRTSLDDMRRLALEDMTSVLGVPAEDKYTGTMERIAAALRPLSTNPDADLLLVLRRALFAWLIADGDMHLKNMAVLKIAEPRRRDFSSVRMAPLYDAVTTRVFPNLQSDRMALKISGKDERLKRADFRRFAATAGIPAAAADTAMDELAAALARGLDNLALPDPLTDGSDSAKRAAEMREIVRERLNDFE</sequence>
<reference evidence="5 6" key="1">
    <citation type="journal article" date="2018" name="Sci. Rep.">
        <title>Rhizobium tumorigenes sp. nov., a novel plant tumorigenic bacterium isolated from cane gall tumors on thornless blackberry.</title>
        <authorList>
            <person name="Kuzmanovi N."/>
            <person name="Smalla K."/>
            <person name="Gronow S."/>
            <person name="PuBawska J."/>
        </authorList>
    </citation>
    <scope>NUCLEOTIDE SEQUENCE [LARGE SCALE GENOMIC DNA]</scope>
    <source>
        <strain evidence="5 6">CCBAU 85046</strain>
    </source>
</reference>
<protein>
    <submittedName>
        <fullName evidence="5">Phosphatidylinositol kinase</fullName>
    </submittedName>
</protein>
<dbReference type="GO" id="GO:0004674">
    <property type="term" value="F:protein serine/threonine kinase activity"/>
    <property type="evidence" value="ECO:0007669"/>
    <property type="project" value="TreeGrafter"/>
</dbReference>
<keyword evidence="2" id="KW-0808">Transferase</keyword>
<dbReference type="GO" id="GO:0005829">
    <property type="term" value="C:cytosol"/>
    <property type="evidence" value="ECO:0007669"/>
    <property type="project" value="TreeGrafter"/>
</dbReference>
<dbReference type="EMBL" id="PCDP01000034">
    <property type="protein sequence ID" value="PZM14347.1"/>
    <property type="molecule type" value="Genomic_DNA"/>
</dbReference>
<dbReference type="RefSeq" id="WP_111160322.1">
    <property type="nucleotide sequence ID" value="NZ_PCDP01000034.1"/>
</dbReference>
<dbReference type="OrthoDB" id="9805913at2"/>
<name>A0A2W4CNE4_9HYPH</name>
<organism evidence="5 6">
    <name type="scientific">Rhizobium tubonense</name>
    <dbReference type="NCBI Taxonomy" id="484088"/>
    <lineage>
        <taxon>Bacteria</taxon>
        <taxon>Pseudomonadati</taxon>
        <taxon>Pseudomonadota</taxon>
        <taxon>Alphaproteobacteria</taxon>
        <taxon>Hyphomicrobiales</taxon>
        <taxon>Rhizobiaceae</taxon>
        <taxon>Rhizobium/Agrobacterium group</taxon>
        <taxon>Rhizobium</taxon>
    </lineage>
</organism>
<evidence type="ECO:0000256" key="2">
    <source>
        <dbReference type="ARBA" id="ARBA00022679"/>
    </source>
</evidence>
<keyword evidence="6" id="KW-1185">Reference proteome</keyword>
<feature type="domain" description="HipA-like C-terminal" evidence="4">
    <location>
        <begin position="343"/>
        <end position="576"/>
    </location>
</feature>
<evidence type="ECO:0000256" key="1">
    <source>
        <dbReference type="ARBA" id="ARBA00010164"/>
    </source>
</evidence>
<dbReference type="InterPro" id="IPR012893">
    <property type="entry name" value="HipA-like_C"/>
</dbReference>
<dbReference type="Proteomes" id="UP000248925">
    <property type="component" value="Unassembled WGS sequence"/>
</dbReference>
<evidence type="ECO:0000259" key="4">
    <source>
        <dbReference type="Pfam" id="PF07804"/>
    </source>
</evidence>
<comment type="caution">
    <text evidence="5">The sequence shown here is derived from an EMBL/GenBank/DDBJ whole genome shotgun (WGS) entry which is preliminary data.</text>
</comment>
<dbReference type="AlphaFoldDB" id="A0A2W4CNE4"/>
<keyword evidence="3 5" id="KW-0418">Kinase</keyword>
<dbReference type="Pfam" id="PF07804">
    <property type="entry name" value="HipA_C"/>
    <property type="match status" value="1"/>
</dbReference>
<evidence type="ECO:0000313" key="6">
    <source>
        <dbReference type="Proteomes" id="UP000248925"/>
    </source>
</evidence>
<evidence type="ECO:0000256" key="3">
    <source>
        <dbReference type="ARBA" id="ARBA00022777"/>
    </source>
</evidence>
<comment type="similarity">
    <text evidence="1">Belongs to the HipA Ser/Thr kinase family.</text>
</comment>